<keyword evidence="6" id="KW-1185">Reference proteome</keyword>
<dbReference type="Gene3D" id="2.40.10.10">
    <property type="entry name" value="Trypsin-like serine proteases"/>
    <property type="match status" value="1"/>
</dbReference>
<dbReference type="InterPro" id="IPR009003">
    <property type="entry name" value="Peptidase_S1_PA"/>
</dbReference>
<evidence type="ECO:0000259" key="4">
    <source>
        <dbReference type="PROSITE" id="PS50240"/>
    </source>
</evidence>
<keyword evidence="1" id="KW-1015">Disulfide bond</keyword>
<comment type="caution">
    <text evidence="5">The sequence shown here is derived from an EMBL/GenBank/DDBJ whole genome shotgun (WGS) entry which is preliminary data.</text>
</comment>
<organism evidence="5 6">
    <name type="scientific">Ignelater luminosus</name>
    <name type="common">Cucubano</name>
    <name type="synonym">Pyrophorus luminosus</name>
    <dbReference type="NCBI Taxonomy" id="2038154"/>
    <lineage>
        <taxon>Eukaryota</taxon>
        <taxon>Metazoa</taxon>
        <taxon>Ecdysozoa</taxon>
        <taxon>Arthropoda</taxon>
        <taxon>Hexapoda</taxon>
        <taxon>Insecta</taxon>
        <taxon>Pterygota</taxon>
        <taxon>Neoptera</taxon>
        <taxon>Endopterygota</taxon>
        <taxon>Coleoptera</taxon>
        <taxon>Polyphaga</taxon>
        <taxon>Elateriformia</taxon>
        <taxon>Elateroidea</taxon>
        <taxon>Elateridae</taxon>
        <taxon>Agrypninae</taxon>
        <taxon>Pyrophorini</taxon>
        <taxon>Ignelater</taxon>
    </lineage>
</organism>
<dbReference type="AlphaFoldDB" id="A0A8K0CA15"/>
<dbReference type="Pfam" id="PF00089">
    <property type="entry name" value="Trypsin"/>
    <property type="match status" value="1"/>
</dbReference>
<name>A0A8K0CA15_IGNLU</name>
<keyword evidence="3" id="KW-0732">Signal</keyword>
<evidence type="ECO:0000256" key="3">
    <source>
        <dbReference type="SAM" id="SignalP"/>
    </source>
</evidence>
<accession>A0A8K0CA15</accession>
<dbReference type="InterPro" id="IPR043504">
    <property type="entry name" value="Peptidase_S1_PA_chymotrypsin"/>
</dbReference>
<dbReference type="GO" id="GO:0004252">
    <property type="term" value="F:serine-type endopeptidase activity"/>
    <property type="evidence" value="ECO:0007669"/>
    <property type="project" value="InterPro"/>
</dbReference>
<evidence type="ECO:0000313" key="5">
    <source>
        <dbReference type="EMBL" id="KAF2879880.1"/>
    </source>
</evidence>
<feature type="domain" description="Peptidase S1" evidence="4">
    <location>
        <begin position="38"/>
        <end position="312"/>
    </location>
</feature>
<dbReference type="PROSITE" id="PS00134">
    <property type="entry name" value="TRYPSIN_HIS"/>
    <property type="match status" value="1"/>
</dbReference>
<feature type="signal peptide" evidence="3">
    <location>
        <begin position="1"/>
        <end position="19"/>
    </location>
</feature>
<dbReference type="OrthoDB" id="8189841at2759"/>
<feature type="chain" id="PRO_5035428442" description="Peptidase S1 domain-containing protein" evidence="3">
    <location>
        <begin position="20"/>
        <end position="331"/>
    </location>
</feature>
<dbReference type="Proteomes" id="UP000801492">
    <property type="component" value="Unassembled WGS sequence"/>
</dbReference>
<dbReference type="SUPFAM" id="SSF50494">
    <property type="entry name" value="Trypsin-like serine proteases"/>
    <property type="match status" value="1"/>
</dbReference>
<dbReference type="GO" id="GO:0006508">
    <property type="term" value="P:proteolysis"/>
    <property type="evidence" value="ECO:0007669"/>
    <property type="project" value="InterPro"/>
</dbReference>
<protein>
    <recommendedName>
        <fullName evidence="4">Peptidase S1 domain-containing protein</fullName>
    </recommendedName>
</protein>
<dbReference type="SMART" id="SM00020">
    <property type="entry name" value="Tryp_SPc"/>
    <property type="match status" value="1"/>
</dbReference>
<dbReference type="PROSITE" id="PS50240">
    <property type="entry name" value="TRYPSIN_DOM"/>
    <property type="match status" value="1"/>
</dbReference>
<dbReference type="InterPro" id="IPR051487">
    <property type="entry name" value="Ser/Thr_Proteases_Immune/Dev"/>
</dbReference>
<dbReference type="PANTHER" id="PTHR24256">
    <property type="entry name" value="TRYPTASE-RELATED"/>
    <property type="match status" value="1"/>
</dbReference>
<gene>
    <name evidence="5" type="ORF">ILUMI_26290</name>
</gene>
<evidence type="ECO:0000313" key="6">
    <source>
        <dbReference type="Proteomes" id="UP000801492"/>
    </source>
</evidence>
<dbReference type="EMBL" id="VTPC01091062">
    <property type="protein sequence ID" value="KAF2879880.1"/>
    <property type="molecule type" value="Genomic_DNA"/>
</dbReference>
<dbReference type="InterPro" id="IPR018114">
    <property type="entry name" value="TRYPSIN_HIS"/>
</dbReference>
<sequence length="331" mass="37960">MFEGFVFLLDCMCLCPVLTLKTKSLDCQYLLKCVLIKILSGYTNNKHQLSNIVYSSRSVITYLPHTRNSPEIRSVPYMASLIRIDKILPIAPRLLCSVVIVQRYFALSAAHCFDWKGKEITRNYNYIIHGNSDSWQNIDRNEVMVHDVVDFSLYKSEAQITFIDHYFTTNLAVIKVAPGFTGKYEKPITIPPKNYKVSVRSYVQFSGWTAINGMGVAELRSFSATISDFKECSRYYKMSMDVTLTREMICAFAFRLKACIGDAGGPITQWVSSTTRYVIGIASFGRECTANHFPDIYTSISNLTTWIHKNMRRMQTAKRLNYQKKRIEPPK</sequence>
<evidence type="ECO:0000256" key="1">
    <source>
        <dbReference type="ARBA" id="ARBA00023157"/>
    </source>
</evidence>
<evidence type="ECO:0000256" key="2">
    <source>
        <dbReference type="ARBA" id="ARBA00024195"/>
    </source>
</evidence>
<comment type="similarity">
    <text evidence="2">Belongs to the peptidase S1 family. CLIP subfamily.</text>
</comment>
<reference evidence="5" key="1">
    <citation type="submission" date="2019-08" db="EMBL/GenBank/DDBJ databases">
        <title>The genome of the North American firefly Photinus pyralis.</title>
        <authorList>
            <consortium name="Photinus pyralis genome working group"/>
            <person name="Fallon T.R."/>
            <person name="Sander Lower S.E."/>
            <person name="Weng J.-K."/>
        </authorList>
    </citation>
    <scope>NUCLEOTIDE SEQUENCE</scope>
    <source>
        <strain evidence="5">TRF0915ILg1</strain>
        <tissue evidence="5">Whole body</tissue>
    </source>
</reference>
<dbReference type="InterPro" id="IPR001254">
    <property type="entry name" value="Trypsin_dom"/>
</dbReference>
<proteinExistence type="inferred from homology"/>